<dbReference type="EMBL" id="BAABHA010000001">
    <property type="protein sequence ID" value="GAA4373194.1"/>
    <property type="molecule type" value="Genomic_DNA"/>
</dbReference>
<evidence type="ECO:0000313" key="2">
    <source>
        <dbReference type="EMBL" id="GAA4373194.1"/>
    </source>
</evidence>
<feature type="region of interest" description="Disordered" evidence="1">
    <location>
        <begin position="42"/>
        <end position="65"/>
    </location>
</feature>
<sequence>MHAVALLCQGFAQLGGYYARAAEGGVTDYTDVHMRGCGGLGGTGGLLPNSTTGGKLGKPANILRA</sequence>
<comment type="caution">
    <text evidence="2">The sequence shown here is derived from an EMBL/GenBank/DDBJ whole genome shotgun (WGS) entry which is preliminary data.</text>
</comment>
<protein>
    <submittedName>
        <fullName evidence="2">Uncharacterized protein</fullName>
    </submittedName>
</protein>
<keyword evidence="3" id="KW-1185">Reference proteome</keyword>
<proteinExistence type="predicted"/>
<gene>
    <name evidence="2" type="ORF">GCM10023186_03500</name>
</gene>
<reference evidence="3" key="1">
    <citation type="journal article" date="2019" name="Int. J. Syst. Evol. Microbiol.">
        <title>The Global Catalogue of Microorganisms (GCM) 10K type strain sequencing project: providing services to taxonomists for standard genome sequencing and annotation.</title>
        <authorList>
            <consortium name="The Broad Institute Genomics Platform"/>
            <consortium name="The Broad Institute Genome Sequencing Center for Infectious Disease"/>
            <person name="Wu L."/>
            <person name="Ma J."/>
        </authorList>
    </citation>
    <scope>NUCLEOTIDE SEQUENCE [LARGE SCALE GENOMIC DNA]</scope>
    <source>
        <strain evidence="3">JCM 17924</strain>
    </source>
</reference>
<evidence type="ECO:0000313" key="3">
    <source>
        <dbReference type="Proteomes" id="UP001500454"/>
    </source>
</evidence>
<name>A0ABP8IV58_9BACT</name>
<evidence type="ECO:0000256" key="1">
    <source>
        <dbReference type="SAM" id="MobiDB-lite"/>
    </source>
</evidence>
<organism evidence="2 3">
    <name type="scientific">Hymenobacter koreensis</name>
    <dbReference type="NCBI Taxonomy" id="1084523"/>
    <lineage>
        <taxon>Bacteria</taxon>
        <taxon>Pseudomonadati</taxon>
        <taxon>Bacteroidota</taxon>
        <taxon>Cytophagia</taxon>
        <taxon>Cytophagales</taxon>
        <taxon>Hymenobacteraceae</taxon>
        <taxon>Hymenobacter</taxon>
    </lineage>
</organism>
<dbReference type="Proteomes" id="UP001500454">
    <property type="component" value="Unassembled WGS sequence"/>
</dbReference>
<accession>A0ABP8IV58</accession>